<dbReference type="Proteomes" id="UP000015106">
    <property type="component" value="Chromosome 3"/>
</dbReference>
<reference evidence="1" key="3">
    <citation type="submission" date="2022-06" db="UniProtKB">
        <authorList>
            <consortium name="EnsemblPlants"/>
        </authorList>
    </citation>
    <scope>IDENTIFICATION</scope>
</reference>
<dbReference type="Gramene" id="TuG1812G0300005324.01.T01">
    <property type="protein sequence ID" value="TuG1812G0300005324.01.T01.cds427533"/>
    <property type="gene ID" value="TuG1812G0300005324.01"/>
</dbReference>
<dbReference type="EnsemblPlants" id="TuG1812G0300005324.01.T01">
    <property type="protein sequence ID" value="TuG1812G0300005324.01.T01.cds427533"/>
    <property type="gene ID" value="TuG1812G0300005324.01"/>
</dbReference>
<organism evidence="1 2">
    <name type="scientific">Triticum urartu</name>
    <name type="common">Red wild einkorn</name>
    <name type="synonym">Crithodium urartu</name>
    <dbReference type="NCBI Taxonomy" id="4572"/>
    <lineage>
        <taxon>Eukaryota</taxon>
        <taxon>Viridiplantae</taxon>
        <taxon>Streptophyta</taxon>
        <taxon>Embryophyta</taxon>
        <taxon>Tracheophyta</taxon>
        <taxon>Spermatophyta</taxon>
        <taxon>Magnoliopsida</taxon>
        <taxon>Liliopsida</taxon>
        <taxon>Poales</taxon>
        <taxon>Poaceae</taxon>
        <taxon>BOP clade</taxon>
        <taxon>Pooideae</taxon>
        <taxon>Triticodae</taxon>
        <taxon>Triticeae</taxon>
        <taxon>Triticinae</taxon>
        <taxon>Triticum</taxon>
    </lineage>
</organism>
<evidence type="ECO:0000313" key="1">
    <source>
        <dbReference type="EnsemblPlants" id="TuG1812G0300005324.01.T01.cds427533"/>
    </source>
</evidence>
<keyword evidence="2" id="KW-1185">Reference proteome</keyword>
<sequence>MVQSHISLHLGVKYLTYMLERLSYVS</sequence>
<reference evidence="2" key="1">
    <citation type="journal article" date="2013" name="Nature">
        <title>Draft genome of the wheat A-genome progenitor Triticum urartu.</title>
        <authorList>
            <person name="Ling H.Q."/>
            <person name="Zhao S."/>
            <person name="Liu D."/>
            <person name="Wang J."/>
            <person name="Sun H."/>
            <person name="Zhang C."/>
            <person name="Fan H."/>
            <person name="Li D."/>
            <person name="Dong L."/>
            <person name="Tao Y."/>
            <person name="Gao C."/>
            <person name="Wu H."/>
            <person name="Li Y."/>
            <person name="Cui Y."/>
            <person name="Guo X."/>
            <person name="Zheng S."/>
            <person name="Wang B."/>
            <person name="Yu K."/>
            <person name="Liang Q."/>
            <person name="Yang W."/>
            <person name="Lou X."/>
            <person name="Chen J."/>
            <person name="Feng M."/>
            <person name="Jian J."/>
            <person name="Zhang X."/>
            <person name="Luo G."/>
            <person name="Jiang Y."/>
            <person name="Liu J."/>
            <person name="Wang Z."/>
            <person name="Sha Y."/>
            <person name="Zhang B."/>
            <person name="Wu H."/>
            <person name="Tang D."/>
            <person name="Shen Q."/>
            <person name="Xue P."/>
            <person name="Zou S."/>
            <person name="Wang X."/>
            <person name="Liu X."/>
            <person name="Wang F."/>
            <person name="Yang Y."/>
            <person name="An X."/>
            <person name="Dong Z."/>
            <person name="Zhang K."/>
            <person name="Zhang X."/>
            <person name="Luo M.C."/>
            <person name="Dvorak J."/>
            <person name="Tong Y."/>
            <person name="Wang J."/>
            <person name="Yang H."/>
            <person name="Li Z."/>
            <person name="Wang D."/>
            <person name="Zhang A."/>
            <person name="Wang J."/>
        </authorList>
    </citation>
    <scope>NUCLEOTIDE SEQUENCE</scope>
    <source>
        <strain evidence="2">cv. G1812</strain>
    </source>
</reference>
<reference evidence="1" key="2">
    <citation type="submission" date="2018-03" db="EMBL/GenBank/DDBJ databases">
        <title>The Triticum urartu genome reveals the dynamic nature of wheat genome evolution.</title>
        <authorList>
            <person name="Ling H."/>
            <person name="Ma B."/>
            <person name="Shi X."/>
            <person name="Liu H."/>
            <person name="Dong L."/>
            <person name="Sun H."/>
            <person name="Cao Y."/>
            <person name="Gao Q."/>
            <person name="Zheng S."/>
            <person name="Li Y."/>
            <person name="Yu Y."/>
            <person name="Du H."/>
            <person name="Qi M."/>
            <person name="Li Y."/>
            <person name="Yu H."/>
            <person name="Cui Y."/>
            <person name="Wang N."/>
            <person name="Chen C."/>
            <person name="Wu H."/>
            <person name="Zhao Y."/>
            <person name="Zhang J."/>
            <person name="Li Y."/>
            <person name="Zhou W."/>
            <person name="Zhang B."/>
            <person name="Hu W."/>
            <person name="Eijk M."/>
            <person name="Tang J."/>
            <person name="Witsenboer H."/>
            <person name="Zhao S."/>
            <person name="Li Z."/>
            <person name="Zhang A."/>
            <person name="Wang D."/>
            <person name="Liang C."/>
        </authorList>
    </citation>
    <scope>NUCLEOTIDE SEQUENCE [LARGE SCALE GENOMIC DNA]</scope>
    <source>
        <strain evidence="1">cv. G1812</strain>
    </source>
</reference>
<evidence type="ECO:0000313" key="2">
    <source>
        <dbReference type="Proteomes" id="UP000015106"/>
    </source>
</evidence>
<protein>
    <submittedName>
        <fullName evidence="1">Uncharacterized protein</fullName>
    </submittedName>
</protein>
<dbReference type="AlphaFoldDB" id="A0A8R7U193"/>
<proteinExistence type="predicted"/>
<name>A0A8R7U193_TRIUA</name>
<accession>A0A8R7U193</accession>